<keyword evidence="1" id="KW-0812">Transmembrane</keyword>
<feature type="transmembrane region" description="Helical" evidence="1">
    <location>
        <begin position="34"/>
        <end position="67"/>
    </location>
</feature>
<dbReference type="Proteomes" id="UP000005867">
    <property type="component" value="Chromosome"/>
</dbReference>
<accession>G7VEQ2</accession>
<dbReference type="RefSeq" id="WP_014288694.1">
    <property type="nucleotide sequence ID" value="NC_016645.1"/>
</dbReference>
<organism evidence="2 3">
    <name type="scientific">Pyrobaculum ferrireducens</name>
    <dbReference type="NCBI Taxonomy" id="1104324"/>
    <lineage>
        <taxon>Archaea</taxon>
        <taxon>Thermoproteota</taxon>
        <taxon>Thermoprotei</taxon>
        <taxon>Thermoproteales</taxon>
        <taxon>Thermoproteaceae</taxon>
        <taxon>Pyrobaculum</taxon>
    </lineage>
</organism>
<dbReference type="GeneID" id="11595702"/>
<dbReference type="KEGG" id="pyr:P186_1443"/>
<reference evidence="2 3" key="1">
    <citation type="journal article" date="2012" name="J. Bacteriol.">
        <title>Complete genome sequence of strain 1860, a crenarchaeon of the genus pyrobaculum able to grow with various electron acceptors.</title>
        <authorList>
            <person name="Mardanov A.V."/>
            <person name="Gumerov V.M."/>
            <person name="Slobodkina G.B."/>
            <person name="Beletsky A.V."/>
            <person name="Bonch-Osmolovskaya E.A."/>
            <person name="Ravin N.V."/>
            <person name="Skryabin K.G."/>
        </authorList>
    </citation>
    <scope>NUCLEOTIDE SEQUENCE [LARGE SCALE GENOMIC DNA]</scope>
    <source>
        <strain evidence="2 3">1860</strain>
    </source>
</reference>
<evidence type="ECO:0000313" key="3">
    <source>
        <dbReference type="Proteomes" id="UP000005867"/>
    </source>
</evidence>
<keyword evidence="1" id="KW-1133">Transmembrane helix</keyword>
<dbReference type="BioCyc" id="PSP1104324:GJSN-1418-MONOMER"/>
<dbReference type="AlphaFoldDB" id="G7VEQ2"/>
<protein>
    <submittedName>
        <fullName evidence="2">Uncharacterized protein</fullName>
    </submittedName>
</protein>
<keyword evidence="1" id="KW-0472">Membrane</keyword>
<dbReference type="OrthoDB" id="28328at2157"/>
<gene>
    <name evidence="2" type="ORF">P186_1443</name>
</gene>
<dbReference type="STRING" id="1104324.P186_1443"/>
<dbReference type="EMBL" id="CP003098">
    <property type="protein sequence ID" value="AET32868.1"/>
    <property type="molecule type" value="Genomic_DNA"/>
</dbReference>
<proteinExistence type="predicted"/>
<dbReference type="HOGENOM" id="CLU_166571_1_0_2"/>
<evidence type="ECO:0000256" key="1">
    <source>
        <dbReference type="SAM" id="Phobius"/>
    </source>
</evidence>
<name>G7VEQ2_9CREN</name>
<evidence type="ECO:0000313" key="2">
    <source>
        <dbReference type="EMBL" id="AET32868.1"/>
    </source>
</evidence>
<keyword evidence="3" id="KW-1185">Reference proteome</keyword>
<dbReference type="eggNOG" id="arCOG05661">
    <property type="taxonomic scope" value="Archaea"/>
</dbReference>
<sequence>MIQVLGLIGLLLIAAAWAVNIARRGPPPPLDLTVLYFFGSVALTIYAAVLGDAVFTVLNALSSVLSFINLVRALRIKTPG</sequence>